<accession>A0ABN1ZW27</accession>
<reference evidence="2 3" key="1">
    <citation type="journal article" date="2019" name="Int. J. Syst. Evol. Microbiol.">
        <title>The Global Catalogue of Microorganisms (GCM) 10K type strain sequencing project: providing services to taxonomists for standard genome sequencing and annotation.</title>
        <authorList>
            <consortium name="The Broad Institute Genomics Platform"/>
            <consortium name="The Broad Institute Genome Sequencing Center for Infectious Disease"/>
            <person name="Wu L."/>
            <person name="Ma J."/>
        </authorList>
    </citation>
    <scope>NUCLEOTIDE SEQUENCE [LARGE SCALE GENOMIC DNA]</scope>
    <source>
        <strain evidence="2 3">JCM 14942</strain>
    </source>
</reference>
<dbReference type="PROSITE" id="PS51257">
    <property type="entry name" value="PROKAR_LIPOPROTEIN"/>
    <property type="match status" value="1"/>
</dbReference>
<feature type="signal peptide" evidence="1">
    <location>
        <begin position="1"/>
        <end position="21"/>
    </location>
</feature>
<dbReference type="RefSeq" id="WP_141005202.1">
    <property type="nucleotide sequence ID" value="NZ_BAAAOR010000007.1"/>
</dbReference>
<evidence type="ECO:0008006" key="4">
    <source>
        <dbReference type="Google" id="ProtNLM"/>
    </source>
</evidence>
<feature type="chain" id="PRO_5045195476" description="Lipoprotein" evidence="1">
    <location>
        <begin position="22"/>
        <end position="162"/>
    </location>
</feature>
<dbReference type="EMBL" id="BAAAOR010000007">
    <property type="protein sequence ID" value="GAA1505767.1"/>
    <property type="molecule type" value="Genomic_DNA"/>
</dbReference>
<comment type="caution">
    <text evidence="2">The sequence shown here is derived from an EMBL/GenBank/DDBJ whole genome shotgun (WGS) entry which is preliminary data.</text>
</comment>
<gene>
    <name evidence="2" type="ORF">GCM10009788_06790</name>
</gene>
<organism evidence="2 3">
    <name type="scientific">Nocardioides humi</name>
    <dbReference type="NCBI Taxonomy" id="449461"/>
    <lineage>
        <taxon>Bacteria</taxon>
        <taxon>Bacillati</taxon>
        <taxon>Actinomycetota</taxon>
        <taxon>Actinomycetes</taxon>
        <taxon>Propionibacteriales</taxon>
        <taxon>Nocardioidaceae</taxon>
        <taxon>Nocardioides</taxon>
    </lineage>
</organism>
<name>A0ABN1ZW27_9ACTN</name>
<evidence type="ECO:0000313" key="3">
    <source>
        <dbReference type="Proteomes" id="UP001500842"/>
    </source>
</evidence>
<protein>
    <recommendedName>
        <fullName evidence="4">Lipoprotein</fullName>
    </recommendedName>
</protein>
<keyword evidence="1" id="KW-0732">Signal</keyword>
<keyword evidence="3" id="KW-1185">Reference proteome</keyword>
<dbReference type="Proteomes" id="UP001500842">
    <property type="component" value="Unassembled WGS sequence"/>
</dbReference>
<evidence type="ECO:0000313" key="2">
    <source>
        <dbReference type="EMBL" id="GAA1505767.1"/>
    </source>
</evidence>
<evidence type="ECO:0000256" key="1">
    <source>
        <dbReference type="SAM" id="SignalP"/>
    </source>
</evidence>
<sequence length="162" mass="16687">MNRPTIAALAIALAGLTPVLAACGSDEPAADAAAKATPSAAFPVISEDEFQTRGGALCEANAEAIASRFMALSQPPTEDEMAAAFDNLVAESYQISDDFAKLGAPAERQDVLARVIEANDRITAAVEAAGVEAFFADEGEAYAELEPLLEELGIPACIADEG</sequence>
<proteinExistence type="predicted"/>